<evidence type="ECO:0000259" key="1">
    <source>
        <dbReference type="Pfam" id="PF24674"/>
    </source>
</evidence>
<dbReference type="InterPro" id="IPR058519">
    <property type="entry name" value="DUF8206"/>
</dbReference>
<sequence>MPDALVERPALGQKAELGALYDARSDTFIHTSVFKHGPPPAAVKAKYIGTTSLQLQAGSTLKERFRHFGVGPELGVGIIAGLVPVSGCGNYLNPSQTTGQAAGLGEALSLTSVDASVATHVVTGITWGAQCVVTATHSGAVDDHKPSSSAASGPDVLAAYFPDLKLKLAQPTGDMDEGTLQHQQANSTTLKLSFFSDIWPEFGDTPDNLDDVQKFISKIPGSIDERFNGRGCPIAYTLLPLSFLSMIGLINVEGNATVCQPAITCLQDFIGLIDNLHLSYDRLESYIATCRWCPSVVPQHHIANVSDQVRQARSEEALLRKKVAKALQLARAGRVETQALPNILEEFISSKALPGHLESLLSYAGRIHFAMSITQEKVVYVGYGEPTLTALVAQNLDKNLFVLYFNESLRSKDNHWSETFALVTDILRGHSRDQLVIAVDCDALGHDLERACIFQYRNGRVVCDDFLEFRKLLGTNCVMRRPDEAVDRTATGNGKPLDRRQVKIPCPHISCDSTLHCTWICATCVSVVEYSFNDGKLYCDCGTTCHEHWQFRCKGKAHGTGWARYDDENLLRLLESLEPWKELNILILGETGVGKSTWINAFANYLTHDSLESALESDLQWLVPCSFKTQTRDTSCNEGKFVQRNVKIGSSREEKDGAKGQSATQKTSVYTVDIWNTRVRLIDTPGIGDTRGLDQDNKKRADILRVLHTYKSLHGIIILLKPNAARLTVMFRFCIKQLLTHLHKNAAKNIVFGFTNTSNYQPGDTFKPLETLLKEYEKIQMGLFKRNVYCFDSESFRYLAAHKMGIDIGLLEDNSRSWEYSVQECRRLVDYFRILTPHNVRSTINLNETREMIVSLQEPMAIIAQKIQTSITVNNQQIGELRNTELSRAELEKRLYVQRESVESYEVGEPRTICAHPDCIEIRNDPGGGEETIVIYKTMCHKPCGLVNCVKRNERGNEALQNCVAIDSNTGFCRACKHHYKNHMHIYYDYRPTTHQHQDATISESLTTAIEEFQLEHSQVQEAAIQFGFFLKRHAIEPYNDGTVEYVDHLIEVERLKINNGGRKETLDMLEKYKAGHCQKVAALTKAMERGENTQVLDDKGVQQLIVGLYGLPHFGKDLERMVKVNAKAADAVFREKTCNLTAGRTLGREADGTQV</sequence>
<feature type="domain" description="DUF8206" evidence="3">
    <location>
        <begin position="907"/>
        <end position="989"/>
    </location>
</feature>
<dbReference type="InterPro" id="IPR056072">
    <property type="entry name" value="SNTX_MACPF/CDC-like_dom"/>
</dbReference>
<evidence type="ECO:0008006" key="6">
    <source>
        <dbReference type="Google" id="ProtNLM"/>
    </source>
</evidence>
<reference evidence="4" key="1">
    <citation type="journal article" date="2023" name="Mol. Phylogenet. Evol.">
        <title>Genome-scale phylogeny and comparative genomics of the fungal order Sordariales.</title>
        <authorList>
            <person name="Hensen N."/>
            <person name="Bonometti L."/>
            <person name="Westerberg I."/>
            <person name="Brannstrom I.O."/>
            <person name="Guillou S."/>
            <person name="Cros-Aarteil S."/>
            <person name="Calhoun S."/>
            <person name="Haridas S."/>
            <person name="Kuo A."/>
            <person name="Mondo S."/>
            <person name="Pangilinan J."/>
            <person name="Riley R."/>
            <person name="LaButti K."/>
            <person name="Andreopoulos B."/>
            <person name="Lipzen A."/>
            <person name="Chen C."/>
            <person name="Yan M."/>
            <person name="Daum C."/>
            <person name="Ng V."/>
            <person name="Clum A."/>
            <person name="Steindorff A."/>
            <person name="Ohm R.A."/>
            <person name="Martin F."/>
            <person name="Silar P."/>
            <person name="Natvig D.O."/>
            <person name="Lalanne C."/>
            <person name="Gautier V."/>
            <person name="Ament-Velasquez S.L."/>
            <person name="Kruys A."/>
            <person name="Hutchinson M.I."/>
            <person name="Powell A.J."/>
            <person name="Barry K."/>
            <person name="Miller A.N."/>
            <person name="Grigoriev I.V."/>
            <person name="Debuchy R."/>
            <person name="Gladieux P."/>
            <person name="Hiltunen Thoren M."/>
            <person name="Johannesson H."/>
        </authorList>
    </citation>
    <scope>NUCLEOTIDE SEQUENCE</scope>
    <source>
        <strain evidence="4">PSN243</strain>
    </source>
</reference>
<comment type="caution">
    <text evidence="4">The sequence shown here is derived from an EMBL/GenBank/DDBJ whole genome shotgun (WGS) entry which is preliminary data.</text>
</comment>
<accession>A0AAV9GJ87</accession>
<dbReference type="Pfam" id="PF24674">
    <property type="entry name" value="MACPF_SNTX"/>
    <property type="match status" value="2"/>
</dbReference>
<gene>
    <name evidence="4" type="ORF">QBC34DRAFT_381316</name>
</gene>
<keyword evidence="5" id="KW-1185">Reference proteome</keyword>
<evidence type="ECO:0000259" key="2">
    <source>
        <dbReference type="Pfam" id="PF24676"/>
    </source>
</evidence>
<feature type="domain" description="SNTX MACPF/CDC-like" evidence="1">
    <location>
        <begin position="7"/>
        <end position="91"/>
    </location>
</feature>
<dbReference type="Pfam" id="PF24676">
    <property type="entry name" value="DUF7656"/>
    <property type="match status" value="1"/>
</dbReference>
<feature type="domain" description="SNTX MACPF/CDC-like" evidence="1">
    <location>
        <begin position="113"/>
        <end position="244"/>
    </location>
</feature>
<dbReference type="Pfam" id="PF26633">
    <property type="entry name" value="DUF8206"/>
    <property type="match status" value="1"/>
</dbReference>
<dbReference type="SUPFAM" id="SSF52540">
    <property type="entry name" value="P-loop containing nucleoside triphosphate hydrolases"/>
    <property type="match status" value="1"/>
</dbReference>
<protein>
    <recommendedName>
        <fullName evidence="6">G domain-containing protein</fullName>
    </recommendedName>
</protein>
<reference evidence="4" key="2">
    <citation type="submission" date="2023-05" db="EMBL/GenBank/DDBJ databases">
        <authorList>
            <consortium name="Lawrence Berkeley National Laboratory"/>
            <person name="Steindorff A."/>
            <person name="Hensen N."/>
            <person name="Bonometti L."/>
            <person name="Westerberg I."/>
            <person name="Brannstrom I.O."/>
            <person name="Guillou S."/>
            <person name="Cros-Aarteil S."/>
            <person name="Calhoun S."/>
            <person name="Haridas S."/>
            <person name="Kuo A."/>
            <person name="Mondo S."/>
            <person name="Pangilinan J."/>
            <person name="Riley R."/>
            <person name="Labutti K."/>
            <person name="Andreopoulos B."/>
            <person name="Lipzen A."/>
            <person name="Chen C."/>
            <person name="Yanf M."/>
            <person name="Daum C."/>
            <person name="Ng V."/>
            <person name="Clum A."/>
            <person name="Ohm R."/>
            <person name="Martin F."/>
            <person name="Silar P."/>
            <person name="Natvig D."/>
            <person name="Lalanne C."/>
            <person name="Gautier V."/>
            <person name="Ament-Velasquez S.L."/>
            <person name="Kruys A."/>
            <person name="Hutchinson M.I."/>
            <person name="Powell A.J."/>
            <person name="Barry K."/>
            <person name="Miller A.N."/>
            <person name="Grigoriev I.V."/>
            <person name="Debuchy R."/>
            <person name="Gladieux P."/>
            <person name="Thoren M.H."/>
            <person name="Johannesson H."/>
        </authorList>
    </citation>
    <scope>NUCLEOTIDE SEQUENCE</scope>
    <source>
        <strain evidence="4">PSN243</strain>
    </source>
</reference>
<dbReference type="InterPro" id="IPR056073">
    <property type="entry name" value="DUF7656"/>
</dbReference>
<feature type="domain" description="DUF7656" evidence="2">
    <location>
        <begin position="373"/>
        <end position="470"/>
    </location>
</feature>
<proteinExistence type="predicted"/>
<name>A0AAV9GJ87_9PEZI</name>
<dbReference type="EMBL" id="MU865943">
    <property type="protein sequence ID" value="KAK4448406.1"/>
    <property type="molecule type" value="Genomic_DNA"/>
</dbReference>
<dbReference type="Gene3D" id="3.40.50.300">
    <property type="entry name" value="P-loop containing nucleotide triphosphate hydrolases"/>
    <property type="match status" value="1"/>
</dbReference>
<evidence type="ECO:0000259" key="3">
    <source>
        <dbReference type="Pfam" id="PF26633"/>
    </source>
</evidence>
<dbReference type="PANTHER" id="PTHR32046:SF11">
    <property type="entry name" value="IMMUNE-ASSOCIATED NUCLEOTIDE-BINDING PROTEIN 10-LIKE"/>
    <property type="match status" value="1"/>
</dbReference>
<organism evidence="4 5">
    <name type="scientific">Podospora aff. communis PSN243</name>
    <dbReference type="NCBI Taxonomy" id="3040156"/>
    <lineage>
        <taxon>Eukaryota</taxon>
        <taxon>Fungi</taxon>
        <taxon>Dikarya</taxon>
        <taxon>Ascomycota</taxon>
        <taxon>Pezizomycotina</taxon>
        <taxon>Sordariomycetes</taxon>
        <taxon>Sordariomycetidae</taxon>
        <taxon>Sordariales</taxon>
        <taxon>Podosporaceae</taxon>
        <taxon>Podospora</taxon>
    </lineage>
</organism>
<evidence type="ECO:0000313" key="5">
    <source>
        <dbReference type="Proteomes" id="UP001321760"/>
    </source>
</evidence>
<dbReference type="InterPro" id="IPR027417">
    <property type="entry name" value="P-loop_NTPase"/>
</dbReference>
<dbReference type="PANTHER" id="PTHR32046">
    <property type="entry name" value="G DOMAIN-CONTAINING PROTEIN"/>
    <property type="match status" value="1"/>
</dbReference>
<dbReference type="AlphaFoldDB" id="A0AAV9GJ87"/>
<dbReference type="Proteomes" id="UP001321760">
    <property type="component" value="Unassembled WGS sequence"/>
</dbReference>
<evidence type="ECO:0000313" key="4">
    <source>
        <dbReference type="EMBL" id="KAK4448406.1"/>
    </source>
</evidence>